<evidence type="ECO:0000313" key="4">
    <source>
        <dbReference type="Proteomes" id="UP000015106"/>
    </source>
</evidence>
<reference evidence="3" key="2">
    <citation type="submission" date="2018-03" db="EMBL/GenBank/DDBJ databases">
        <title>The Triticum urartu genome reveals the dynamic nature of wheat genome evolution.</title>
        <authorList>
            <person name="Ling H."/>
            <person name="Ma B."/>
            <person name="Shi X."/>
            <person name="Liu H."/>
            <person name="Dong L."/>
            <person name="Sun H."/>
            <person name="Cao Y."/>
            <person name="Gao Q."/>
            <person name="Zheng S."/>
            <person name="Li Y."/>
            <person name="Yu Y."/>
            <person name="Du H."/>
            <person name="Qi M."/>
            <person name="Li Y."/>
            <person name="Yu H."/>
            <person name="Cui Y."/>
            <person name="Wang N."/>
            <person name="Chen C."/>
            <person name="Wu H."/>
            <person name="Zhao Y."/>
            <person name="Zhang J."/>
            <person name="Li Y."/>
            <person name="Zhou W."/>
            <person name="Zhang B."/>
            <person name="Hu W."/>
            <person name="Eijk M."/>
            <person name="Tang J."/>
            <person name="Witsenboer H."/>
            <person name="Zhao S."/>
            <person name="Li Z."/>
            <person name="Zhang A."/>
            <person name="Wang D."/>
            <person name="Liang C."/>
        </authorList>
    </citation>
    <scope>NUCLEOTIDE SEQUENCE [LARGE SCALE GENOMIC DNA]</scope>
    <source>
        <strain evidence="3">cv. G1812</strain>
    </source>
</reference>
<evidence type="ECO:0008006" key="5">
    <source>
        <dbReference type="Google" id="ProtNLM"/>
    </source>
</evidence>
<evidence type="ECO:0000256" key="2">
    <source>
        <dbReference type="SAM" id="SignalP"/>
    </source>
</evidence>
<reference evidence="3" key="3">
    <citation type="submission" date="2022-06" db="UniProtKB">
        <authorList>
            <consortium name="EnsemblPlants"/>
        </authorList>
    </citation>
    <scope>IDENTIFICATION</scope>
</reference>
<proteinExistence type="predicted"/>
<reference evidence="4" key="1">
    <citation type="journal article" date="2013" name="Nature">
        <title>Draft genome of the wheat A-genome progenitor Triticum urartu.</title>
        <authorList>
            <person name="Ling H.Q."/>
            <person name="Zhao S."/>
            <person name="Liu D."/>
            <person name="Wang J."/>
            <person name="Sun H."/>
            <person name="Zhang C."/>
            <person name="Fan H."/>
            <person name="Li D."/>
            <person name="Dong L."/>
            <person name="Tao Y."/>
            <person name="Gao C."/>
            <person name="Wu H."/>
            <person name="Li Y."/>
            <person name="Cui Y."/>
            <person name="Guo X."/>
            <person name="Zheng S."/>
            <person name="Wang B."/>
            <person name="Yu K."/>
            <person name="Liang Q."/>
            <person name="Yang W."/>
            <person name="Lou X."/>
            <person name="Chen J."/>
            <person name="Feng M."/>
            <person name="Jian J."/>
            <person name="Zhang X."/>
            <person name="Luo G."/>
            <person name="Jiang Y."/>
            <person name="Liu J."/>
            <person name="Wang Z."/>
            <person name="Sha Y."/>
            <person name="Zhang B."/>
            <person name="Wu H."/>
            <person name="Tang D."/>
            <person name="Shen Q."/>
            <person name="Xue P."/>
            <person name="Zou S."/>
            <person name="Wang X."/>
            <person name="Liu X."/>
            <person name="Wang F."/>
            <person name="Yang Y."/>
            <person name="An X."/>
            <person name="Dong Z."/>
            <person name="Zhang K."/>
            <person name="Zhang X."/>
            <person name="Luo M.C."/>
            <person name="Dvorak J."/>
            <person name="Tong Y."/>
            <person name="Wang J."/>
            <person name="Yang H."/>
            <person name="Li Z."/>
            <person name="Wang D."/>
            <person name="Zhang A."/>
            <person name="Wang J."/>
        </authorList>
    </citation>
    <scope>NUCLEOTIDE SEQUENCE</scope>
    <source>
        <strain evidence="4">cv. G1812</strain>
    </source>
</reference>
<dbReference type="AlphaFoldDB" id="A0A8R7Q0S1"/>
<accession>A0A8R7Q0S1</accession>
<feature type="region of interest" description="Disordered" evidence="1">
    <location>
        <begin position="48"/>
        <end position="101"/>
    </location>
</feature>
<feature type="chain" id="PRO_5035815172" description="Secreted protein" evidence="2">
    <location>
        <begin position="16"/>
        <end position="101"/>
    </location>
</feature>
<sequence length="101" mass="10911">MQSWWYMWLQGISLASSPSWKASLQTAQWESAPTWQAATTTVGMDSTAALEAGGLSQGRTAPKPPASIWASCSRRRSKPDPMRKSDMLSGSGRRPDPAPSS</sequence>
<protein>
    <recommendedName>
        <fullName evidence="5">Secreted protein</fullName>
    </recommendedName>
</protein>
<evidence type="ECO:0000313" key="3">
    <source>
        <dbReference type="EnsemblPlants" id="TuG1812G0300005751.01.T01.cds410407"/>
    </source>
</evidence>
<feature type="signal peptide" evidence="2">
    <location>
        <begin position="1"/>
        <end position="15"/>
    </location>
</feature>
<keyword evidence="4" id="KW-1185">Reference proteome</keyword>
<organism evidence="3 4">
    <name type="scientific">Triticum urartu</name>
    <name type="common">Red wild einkorn</name>
    <name type="synonym">Crithodium urartu</name>
    <dbReference type="NCBI Taxonomy" id="4572"/>
    <lineage>
        <taxon>Eukaryota</taxon>
        <taxon>Viridiplantae</taxon>
        <taxon>Streptophyta</taxon>
        <taxon>Embryophyta</taxon>
        <taxon>Tracheophyta</taxon>
        <taxon>Spermatophyta</taxon>
        <taxon>Magnoliopsida</taxon>
        <taxon>Liliopsida</taxon>
        <taxon>Poales</taxon>
        <taxon>Poaceae</taxon>
        <taxon>BOP clade</taxon>
        <taxon>Pooideae</taxon>
        <taxon>Triticodae</taxon>
        <taxon>Triticeae</taxon>
        <taxon>Triticinae</taxon>
        <taxon>Triticum</taxon>
    </lineage>
</organism>
<name>A0A8R7Q0S1_TRIUA</name>
<dbReference type="Gramene" id="TuG1812G0300005751.01.T01">
    <property type="protein sequence ID" value="TuG1812G0300005751.01.T01.cds410407"/>
    <property type="gene ID" value="TuG1812G0300005751.01"/>
</dbReference>
<dbReference type="Proteomes" id="UP000015106">
    <property type="component" value="Chromosome 3"/>
</dbReference>
<keyword evidence="2" id="KW-0732">Signal</keyword>
<evidence type="ECO:0000256" key="1">
    <source>
        <dbReference type="SAM" id="MobiDB-lite"/>
    </source>
</evidence>
<dbReference type="EnsemblPlants" id="TuG1812G0300005751.01.T01">
    <property type="protein sequence ID" value="TuG1812G0300005751.01.T01.cds410407"/>
    <property type="gene ID" value="TuG1812G0300005751.01"/>
</dbReference>